<comment type="subunit">
    <text evidence="8">Component of the lipopolysaccharide transport and assembly complex. The LptBFG transporter is composed of two ATP-binding proteins (LptB) and two transmembrane proteins (LptF and LptG).</text>
</comment>
<evidence type="ECO:0000256" key="8">
    <source>
        <dbReference type="ARBA" id="ARBA00026081"/>
    </source>
</evidence>
<keyword evidence="11" id="KW-1185">Reference proteome</keyword>
<dbReference type="GO" id="GO:0043190">
    <property type="term" value="C:ATP-binding cassette (ABC) transporter complex"/>
    <property type="evidence" value="ECO:0007669"/>
    <property type="project" value="InterPro"/>
</dbReference>
<accession>A0A8J7FBW4</accession>
<dbReference type="Proteomes" id="UP000640333">
    <property type="component" value="Unassembled WGS sequence"/>
</dbReference>
<evidence type="ECO:0000256" key="1">
    <source>
        <dbReference type="ARBA" id="ARBA00002265"/>
    </source>
</evidence>
<dbReference type="InterPro" id="IPR030923">
    <property type="entry name" value="LptG"/>
</dbReference>
<evidence type="ECO:0000313" key="11">
    <source>
        <dbReference type="Proteomes" id="UP000640333"/>
    </source>
</evidence>
<dbReference type="GO" id="GO:0015920">
    <property type="term" value="P:lipopolysaccharide transport"/>
    <property type="evidence" value="ECO:0007669"/>
    <property type="project" value="TreeGrafter"/>
</dbReference>
<organism evidence="10 11">
    <name type="scientific">Pontibacterium sinense</name>
    <dbReference type="NCBI Taxonomy" id="2781979"/>
    <lineage>
        <taxon>Bacteria</taxon>
        <taxon>Pseudomonadati</taxon>
        <taxon>Pseudomonadota</taxon>
        <taxon>Gammaproteobacteria</taxon>
        <taxon>Oceanospirillales</taxon>
        <taxon>Oceanospirillaceae</taxon>
        <taxon>Pontibacterium</taxon>
    </lineage>
</organism>
<evidence type="ECO:0000256" key="6">
    <source>
        <dbReference type="ARBA" id="ARBA00022989"/>
    </source>
</evidence>
<keyword evidence="7 9" id="KW-0472">Membrane</keyword>
<feature type="transmembrane region" description="Helical" evidence="9">
    <location>
        <begin position="63"/>
        <end position="82"/>
    </location>
</feature>
<name>A0A8J7FBW4_9GAMM</name>
<evidence type="ECO:0000256" key="9">
    <source>
        <dbReference type="SAM" id="Phobius"/>
    </source>
</evidence>
<dbReference type="Pfam" id="PF03739">
    <property type="entry name" value="LptF_LptG"/>
    <property type="match status" value="1"/>
</dbReference>
<dbReference type="InterPro" id="IPR005495">
    <property type="entry name" value="LptG/LptF_permease"/>
</dbReference>
<feature type="transmembrane region" description="Helical" evidence="9">
    <location>
        <begin position="12"/>
        <end position="33"/>
    </location>
</feature>
<gene>
    <name evidence="10" type="primary">lptG</name>
    <name evidence="10" type="ORF">IOQ59_15660</name>
</gene>
<dbReference type="PANTHER" id="PTHR33529:SF2">
    <property type="entry name" value="LIPOPOLYSACCHARIDE EXPORT SYSTEM PERMEASE PROTEIN LPTG"/>
    <property type="match status" value="1"/>
</dbReference>
<evidence type="ECO:0000256" key="2">
    <source>
        <dbReference type="ARBA" id="ARBA00004651"/>
    </source>
</evidence>
<feature type="transmembrane region" description="Helical" evidence="9">
    <location>
        <begin position="327"/>
        <end position="351"/>
    </location>
</feature>
<sequence length="355" mass="39007">MNRIDRYITRHVLGAIFIVMLVIVGLDLLFTLVDQLPDLTPNYQFNDALYYVVMTGPRRLYEHIPLCSLIGCLLGLGTLATSSELTVMRAAGVSTFRIITAVMKPVLVIIIGALLLGEYVVPKSEQEAQSYRTITIAGGRVGATSLGQGLWHREGRTFLHVETISLEGEVHGITRYQFDENWSLSRSSFARTGTFTGDGWLLHNVVETQFLGDSTKVEQRATEEWISGMTPSLLSTLIMEPSNLSITGLHTYSNYLGEQELSAADYEVAFWSKVLQPLSIMGLVLIAVSFIFGPLRSVTVGQRLIAGVIVGLVFKLMQDLLGPASTVYGLAPILGVTVPIVLSFLIGWRLLRRAG</sequence>
<feature type="transmembrane region" description="Helical" evidence="9">
    <location>
        <begin position="94"/>
        <end position="116"/>
    </location>
</feature>
<comment type="caution">
    <text evidence="10">The sequence shown here is derived from an EMBL/GenBank/DDBJ whole genome shotgun (WGS) entry which is preliminary data.</text>
</comment>
<evidence type="ECO:0000256" key="5">
    <source>
        <dbReference type="ARBA" id="ARBA00022692"/>
    </source>
</evidence>
<dbReference type="PANTHER" id="PTHR33529">
    <property type="entry name" value="SLR0882 PROTEIN-RELATED"/>
    <property type="match status" value="1"/>
</dbReference>
<keyword evidence="6 9" id="KW-1133">Transmembrane helix</keyword>
<reference evidence="10" key="1">
    <citation type="submission" date="2020-10" db="EMBL/GenBank/DDBJ databases">
        <title>Bacterium isolated from coastal waters sediment.</title>
        <authorList>
            <person name="Chen R.-J."/>
            <person name="Lu D.-C."/>
            <person name="Zhu K.-L."/>
            <person name="Du Z.-J."/>
        </authorList>
    </citation>
    <scope>NUCLEOTIDE SEQUENCE</scope>
    <source>
        <strain evidence="10">N1Y112</strain>
    </source>
</reference>
<evidence type="ECO:0000256" key="7">
    <source>
        <dbReference type="ARBA" id="ARBA00023136"/>
    </source>
</evidence>
<comment type="function">
    <text evidence="1">Part of the ABC transporter complex LptBFG involved in the translocation of lipopolysaccharide (LPS) from the inner membrane to the outer membrane.</text>
</comment>
<protein>
    <submittedName>
        <fullName evidence="10">LPS export ABC transporter permease LptG</fullName>
    </submittedName>
</protein>
<evidence type="ECO:0000256" key="4">
    <source>
        <dbReference type="ARBA" id="ARBA00022475"/>
    </source>
</evidence>
<dbReference type="EMBL" id="JADEYS010000017">
    <property type="protein sequence ID" value="MBE9398695.1"/>
    <property type="molecule type" value="Genomic_DNA"/>
</dbReference>
<feature type="transmembrane region" description="Helical" evidence="9">
    <location>
        <begin position="274"/>
        <end position="292"/>
    </location>
</feature>
<evidence type="ECO:0000313" key="10">
    <source>
        <dbReference type="EMBL" id="MBE9398695.1"/>
    </source>
</evidence>
<keyword evidence="4" id="KW-1003">Cell membrane</keyword>
<dbReference type="GO" id="GO:0055085">
    <property type="term" value="P:transmembrane transport"/>
    <property type="evidence" value="ECO:0007669"/>
    <property type="project" value="InterPro"/>
</dbReference>
<comment type="subcellular location">
    <subcellularLocation>
        <location evidence="2">Cell membrane</location>
        <topology evidence="2">Multi-pass membrane protein</topology>
    </subcellularLocation>
</comment>
<proteinExistence type="inferred from homology"/>
<evidence type="ECO:0000256" key="3">
    <source>
        <dbReference type="ARBA" id="ARBA00007725"/>
    </source>
</evidence>
<comment type="similarity">
    <text evidence="3">Belongs to the LptF/LptG family.</text>
</comment>
<dbReference type="NCBIfam" id="TIGR04408">
    <property type="entry name" value="LptG_lptG"/>
    <property type="match status" value="1"/>
</dbReference>
<keyword evidence="5 9" id="KW-0812">Transmembrane</keyword>
<feature type="transmembrane region" description="Helical" evidence="9">
    <location>
        <begin position="304"/>
        <end position="321"/>
    </location>
</feature>
<dbReference type="AlphaFoldDB" id="A0A8J7FBW4"/>